<organism evidence="5 6">
    <name type="scientific">Desulfopila aestuarii DSM 18488</name>
    <dbReference type="NCBI Taxonomy" id="1121416"/>
    <lineage>
        <taxon>Bacteria</taxon>
        <taxon>Pseudomonadati</taxon>
        <taxon>Thermodesulfobacteriota</taxon>
        <taxon>Desulfobulbia</taxon>
        <taxon>Desulfobulbales</taxon>
        <taxon>Desulfocapsaceae</taxon>
        <taxon>Desulfopila</taxon>
    </lineage>
</organism>
<evidence type="ECO:0000259" key="4">
    <source>
        <dbReference type="PROSITE" id="PS50995"/>
    </source>
</evidence>
<dbReference type="RefSeq" id="WP_073614323.1">
    <property type="nucleotide sequence ID" value="NZ_FRFE01000014.1"/>
</dbReference>
<accession>A0A1M7YAN3</accession>
<name>A0A1M7YAN3_9BACT</name>
<dbReference type="PROSITE" id="PS50995">
    <property type="entry name" value="HTH_MARR_2"/>
    <property type="match status" value="1"/>
</dbReference>
<dbReference type="PROSITE" id="PS01117">
    <property type="entry name" value="HTH_MARR_1"/>
    <property type="match status" value="1"/>
</dbReference>
<reference evidence="5 6" key="1">
    <citation type="submission" date="2016-12" db="EMBL/GenBank/DDBJ databases">
        <authorList>
            <person name="Song W.-J."/>
            <person name="Kurnit D.M."/>
        </authorList>
    </citation>
    <scope>NUCLEOTIDE SEQUENCE [LARGE SCALE GENOMIC DNA]</scope>
    <source>
        <strain evidence="5 6">DSM 18488</strain>
    </source>
</reference>
<keyword evidence="6" id="KW-1185">Reference proteome</keyword>
<feature type="domain" description="HTH marR-type" evidence="4">
    <location>
        <begin position="9"/>
        <end position="140"/>
    </location>
</feature>
<dbReference type="InterPro" id="IPR023187">
    <property type="entry name" value="Tscrpt_reg_MarR-type_CS"/>
</dbReference>
<evidence type="ECO:0000256" key="2">
    <source>
        <dbReference type="ARBA" id="ARBA00023125"/>
    </source>
</evidence>
<dbReference type="SMART" id="SM00347">
    <property type="entry name" value="HTH_MARR"/>
    <property type="match status" value="1"/>
</dbReference>
<evidence type="ECO:0000256" key="3">
    <source>
        <dbReference type="ARBA" id="ARBA00023163"/>
    </source>
</evidence>
<dbReference type="InterPro" id="IPR036388">
    <property type="entry name" value="WH-like_DNA-bd_sf"/>
</dbReference>
<dbReference type="AlphaFoldDB" id="A0A1M7YAN3"/>
<keyword evidence="1" id="KW-0805">Transcription regulation</keyword>
<keyword evidence="2 5" id="KW-0238">DNA-binding</keyword>
<dbReference type="GO" id="GO:0003677">
    <property type="term" value="F:DNA binding"/>
    <property type="evidence" value="ECO:0007669"/>
    <property type="project" value="UniProtKB-KW"/>
</dbReference>
<gene>
    <name evidence="5" type="ORF">SAMN02745220_02974</name>
</gene>
<evidence type="ECO:0000313" key="5">
    <source>
        <dbReference type="EMBL" id="SHO49651.1"/>
    </source>
</evidence>
<keyword evidence="3" id="KW-0804">Transcription</keyword>
<dbReference type="PANTHER" id="PTHR42756:SF1">
    <property type="entry name" value="TRANSCRIPTIONAL REPRESSOR OF EMRAB OPERON"/>
    <property type="match status" value="1"/>
</dbReference>
<evidence type="ECO:0000256" key="1">
    <source>
        <dbReference type="ARBA" id="ARBA00023015"/>
    </source>
</evidence>
<dbReference type="InterPro" id="IPR036390">
    <property type="entry name" value="WH_DNA-bd_sf"/>
</dbReference>
<dbReference type="PRINTS" id="PR00598">
    <property type="entry name" value="HTHMARR"/>
</dbReference>
<dbReference type="Pfam" id="PF01047">
    <property type="entry name" value="MarR"/>
    <property type="match status" value="1"/>
</dbReference>
<proteinExistence type="predicted"/>
<dbReference type="InterPro" id="IPR000835">
    <property type="entry name" value="HTH_MarR-typ"/>
</dbReference>
<dbReference type="OrthoDB" id="5521015at2"/>
<protein>
    <submittedName>
        <fullName evidence="5">DNA-binding transcriptional regulator, MarR family</fullName>
    </submittedName>
</protein>
<sequence length="140" mass="15857">MNKISQNTPDCTIFLLAKAYQKAHGQFKAKLRPYNLTNLQHLVLEGLWIEEGVTAADLGKLLVMDKATLSGVLDRMIDSGWIRKESDPDDGRVLRLYTTEKSADLREELIALRIAANEEMLAGFSHEEQVLFKRLLKDLS</sequence>
<dbReference type="GO" id="GO:0003700">
    <property type="term" value="F:DNA-binding transcription factor activity"/>
    <property type="evidence" value="ECO:0007669"/>
    <property type="project" value="InterPro"/>
</dbReference>
<dbReference type="EMBL" id="FRFE01000014">
    <property type="protein sequence ID" value="SHO49651.1"/>
    <property type="molecule type" value="Genomic_DNA"/>
</dbReference>
<dbReference type="Gene3D" id="1.10.10.10">
    <property type="entry name" value="Winged helix-like DNA-binding domain superfamily/Winged helix DNA-binding domain"/>
    <property type="match status" value="1"/>
</dbReference>
<dbReference type="Proteomes" id="UP000184603">
    <property type="component" value="Unassembled WGS sequence"/>
</dbReference>
<evidence type="ECO:0000313" key="6">
    <source>
        <dbReference type="Proteomes" id="UP000184603"/>
    </source>
</evidence>
<dbReference type="STRING" id="1121416.SAMN02745220_02974"/>
<dbReference type="SUPFAM" id="SSF46785">
    <property type="entry name" value="Winged helix' DNA-binding domain"/>
    <property type="match status" value="1"/>
</dbReference>
<dbReference type="PANTHER" id="PTHR42756">
    <property type="entry name" value="TRANSCRIPTIONAL REGULATOR, MARR"/>
    <property type="match status" value="1"/>
</dbReference>